<gene>
    <name evidence="1" type="ORF">SCLCIDRAFT_347535</name>
</gene>
<sequence>MTNNQFKIHRPWLKPRKTIPTQVTIDPQLDLVRNMIPRDRLDALTETSPKGHLELLLLRSSQHRRDPTASERGKWRG</sequence>
<protein>
    <submittedName>
        <fullName evidence="1">Uncharacterized protein</fullName>
    </submittedName>
</protein>
<dbReference type="EMBL" id="KN822150">
    <property type="protein sequence ID" value="KIM54655.1"/>
    <property type="molecule type" value="Genomic_DNA"/>
</dbReference>
<evidence type="ECO:0000313" key="2">
    <source>
        <dbReference type="Proteomes" id="UP000053989"/>
    </source>
</evidence>
<reference evidence="1 2" key="1">
    <citation type="submission" date="2014-04" db="EMBL/GenBank/DDBJ databases">
        <authorList>
            <consortium name="DOE Joint Genome Institute"/>
            <person name="Kuo A."/>
            <person name="Kohler A."/>
            <person name="Nagy L.G."/>
            <person name="Floudas D."/>
            <person name="Copeland A."/>
            <person name="Barry K.W."/>
            <person name="Cichocki N."/>
            <person name="Veneault-Fourrey C."/>
            <person name="LaButti K."/>
            <person name="Lindquist E.A."/>
            <person name="Lipzen A."/>
            <person name="Lundell T."/>
            <person name="Morin E."/>
            <person name="Murat C."/>
            <person name="Sun H."/>
            <person name="Tunlid A."/>
            <person name="Henrissat B."/>
            <person name="Grigoriev I.V."/>
            <person name="Hibbett D.S."/>
            <person name="Martin F."/>
            <person name="Nordberg H.P."/>
            <person name="Cantor M.N."/>
            <person name="Hua S.X."/>
        </authorList>
    </citation>
    <scope>NUCLEOTIDE SEQUENCE [LARGE SCALE GENOMIC DNA]</scope>
    <source>
        <strain evidence="1 2">Foug A</strain>
    </source>
</reference>
<evidence type="ECO:0000313" key="1">
    <source>
        <dbReference type="EMBL" id="KIM54655.1"/>
    </source>
</evidence>
<dbReference type="AlphaFoldDB" id="A0A0C3D1G4"/>
<organism evidence="1 2">
    <name type="scientific">Scleroderma citrinum Foug A</name>
    <dbReference type="NCBI Taxonomy" id="1036808"/>
    <lineage>
        <taxon>Eukaryota</taxon>
        <taxon>Fungi</taxon>
        <taxon>Dikarya</taxon>
        <taxon>Basidiomycota</taxon>
        <taxon>Agaricomycotina</taxon>
        <taxon>Agaricomycetes</taxon>
        <taxon>Agaricomycetidae</taxon>
        <taxon>Boletales</taxon>
        <taxon>Sclerodermatineae</taxon>
        <taxon>Sclerodermataceae</taxon>
        <taxon>Scleroderma</taxon>
    </lineage>
</organism>
<dbReference type="InParanoid" id="A0A0C3D1G4"/>
<dbReference type="Proteomes" id="UP000053989">
    <property type="component" value="Unassembled WGS sequence"/>
</dbReference>
<dbReference type="HOGENOM" id="CLU_2639519_0_0_1"/>
<keyword evidence="2" id="KW-1185">Reference proteome</keyword>
<accession>A0A0C3D1G4</accession>
<proteinExistence type="predicted"/>
<reference evidence="2" key="2">
    <citation type="submission" date="2015-01" db="EMBL/GenBank/DDBJ databases">
        <title>Evolutionary Origins and Diversification of the Mycorrhizal Mutualists.</title>
        <authorList>
            <consortium name="DOE Joint Genome Institute"/>
            <consortium name="Mycorrhizal Genomics Consortium"/>
            <person name="Kohler A."/>
            <person name="Kuo A."/>
            <person name="Nagy L.G."/>
            <person name="Floudas D."/>
            <person name="Copeland A."/>
            <person name="Barry K.W."/>
            <person name="Cichocki N."/>
            <person name="Veneault-Fourrey C."/>
            <person name="LaButti K."/>
            <person name="Lindquist E.A."/>
            <person name="Lipzen A."/>
            <person name="Lundell T."/>
            <person name="Morin E."/>
            <person name="Murat C."/>
            <person name="Riley R."/>
            <person name="Ohm R."/>
            <person name="Sun H."/>
            <person name="Tunlid A."/>
            <person name="Henrissat B."/>
            <person name="Grigoriev I.V."/>
            <person name="Hibbett D.S."/>
            <person name="Martin F."/>
        </authorList>
    </citation>
    <scope>NUCLEOTIDE SEQUENCE [LARGE SCALE GENOMIC DNA]</scope>
    <source>
        <strain evidence="2">Foug A</strain>
    </source>
</reference>
<name>A0A0C3D1G4_9AGAM</name>